<evidence type="ECO:0000256" key="1">
    <source>
        <dbReference type="ARBA" id="ARBA00004651"/>
    </source>
</evidence>
<dbReference type="Pfam" id="PF02653">
    <property type="entry name" value="BPD_transp_2"/>
    <property type="match status" value="1"/>
</dbReference>
<accession>A0A6J6Q5D7</accession>
<feature type="transmembrane region" description="Helical" evidence="8">
    <location>
        <begin position="170"/>
        <end position="191"/>
    </location>
</feature>
<evidence type="ECO:0000313" key="9">
    <source>
        <dbReference type="EMBL" id="CAB4681489.1"/>
    </source>
</evidence>
<dbReference type="GO" id="GO:0005886">
    <property type="term" value="C:plasma membrane"/>
    <property type="evidence" value="ECO:0007669"/>
    <property type="project" value="UniProtKB-SubCell"/>
</dbReference>
<feature type="transmembrane region" description="Helical" evidence="8">
    <location>
        <begin position="24"/>
        <end position="45"/>
    </location>
</feature>
<feature type="transmembrane region" description="Helical" evidence="8">
    <location>
        <begin position="220"/>
        <end position="243"/>
    </location>
</feature>
<proteinExistence type="predicted"/>
<feature type="transmembrane region" description="Helical" evidence="8">
    <location>
        <begin position="276"/>
        <end position="298"/>
    </location>
</feature>
<dbReference type="EMBL" id="CAFBRC010000048">
    <property type="protein sequence ID" value="CAB5075735.1"/>
    <property type="molecule type" value="Genomic_DNA"/>
</dbReference>
<feature type="transmembrane region" description="Helical" evidence="8">
    <location>
        <begin position="102"/>
        <end position="125"/>
    </location>
</feature>
<evidence type="ECO:0000256" key="2">
    <source>
        <dbReference type="ARBA" id="ARBA00022448"/>
    </source>
</evidence>
<evidence type="ECO:0000313" key="10">
    <source>
        <dbReference type="EMBL" id="CAB4706930.1"/>
    </source>
</evidence>
<keyword evidence="7 8" id="KW-0472">Membrane</keyword>
<dbReference type="PANTHER" id="PTHR32196:SF71">
    <property type="entry name" value="AUTOINDUCER 2 IMPORT SYSTEM PERMEASE PROTEIN LSRD"/>
    <property type="match status" value="1"/>
</dbReference>
<keyword evidence="3" id="KW-1003">Cell membrane</keyword>
<evidence type="ECO:0000256" key="4">
    <source>
        <dbReference type="ARBA" id="ARBA00022519"/>
    </source>
</evidence>
<dbReference type="InterPro" id="IPR001851">
    <property type="entry name" value="ABC_transp_permease"/>
</dbReference>
<organism evidence="10">
    <name type="scientific">freshwater metagenome</name>
    <dbReference type="NCBI Taxonomy" id="449393"/>
    <lineage>
        <taxon>unclassified sequences</taxon>
        <taxon>metagenomes</taxon>
        <taxon>ecological metagenomes</taxon>
    </lineage>
</organism>
<keyword evidence="2" id="KW-0813">Transport</keyword>
<dbReference type="EMBL" id="CAEZXB010000025">
    <property type="protein sequence ID" value="CAB4681489.1"/>
    <property type="molecule type" value="Genomic_DNA"/>
</dbReference>
<feature type="transmembrane region" description="Helical" evidence="8">
    <location>
        <begin position="132"/>
        <end position="150"/>
    </location>
</feature>
<dbReference type="PANTHER" id="PTHR32196">
    <property type="entry name" value="ABC TRANSPORTER PERMEASE PROTEIN YPHD-RELATED-RELATED"/>
    <property type="match status" value="1"/>
</dbReference>
<reference evidence="10" key="1">
    <citation type="submission" date="2020-05" db="EMBL/GenBank/DDBJ databases">
        <authorList>
            <person name="Chiriac C."/>
            <person name="Salcher M."/>
            <person name="Ghai R."/>
            <person name="Kavagutti S V."/>
        </authorList>
    </citation>
    <scope>NUCLEOTIDE SEQUENCE</scope>
</reference>
<dbReference type="AlphaFoldDB" id="A0A6J6Q5D7"/>
<dbReference type="CDD" id="cd06579">
    <property type="entry name" value="TM_PBP1_transp_AraH_like"/>
    <property type="match status" value="1"/>
</dbReference>
<keyword evidence="4" id="KW-0997">Cell inner membrane</keyword>
<feature type="transmembrane region" description="Helical" evidence="8">
    <location>
        <begin position="57"/>
        <end position="90"/>
    </location>
</feature>
<comment type="subcellular location">
    <subcellularLocation>
        <location evidence="1">Cell membrane</location>
        <topology evidence="1">Multi-pass membrane protein</topology>
    </subcellularLocation>
</comment>
<dbReference type="EMBL" id="CAEZXN010000049">
    <property type="protein sequence ID" value="CAB4706930.1"/>
    <property type="molecule type" value="Genomic_DNA"/>
</dbReference>
<evidence type="ECO:0000256" key="6">
    <source>
        <dbReference type="ARBA" id="ARBA00022989"/>
    </source>
</evidence>
<evidence type="ECO:0000256" key="5">
    <source>
        <dbReference type="ARBA" id="ARBA00022692"/>
    </source>
</evidence>
<keyword evidence="5 8" id="KW-0812">Transmembrane</keyword>
<evidence type="ECO:0000256" key="3">
    <source>
        <dbReference type="ARBA" id="ARBA00022475"/>
    </source>
</evidence>
<feature type="transmembrane region" description="Helical" evidence="8">
    <location>
        <begin position="249"/>
        <end position="269"/>
    </location>
</feature>
<feature type="transmembrane region" description="Helical" evidence="8">
    <location>
        <begin position="304"/>
        <end position="324"/>
    </location>
</feature>
<name>A0A6J6Q5D7_9ZZZZ</name>
<sequence>MSTSVVAPDAQESKRRSSVDLSQLTPLLGLALVALLAAIFAPKFFQADNLGNLTRQAGILAVVAAGQTLVLLVAGIDLSVGAVITLSMVLIAKICKTDESKILMALIVALIVALIAGSANAFLVVVRRVPPFVATLATAVLIGGVQTAYTQGVPSGSIPKALTRLGSGNLHGIPVPSIVGLLVIAATAFVLRYTYIGRWIYASGGNPEAARVSGVPVSRVVAGCFIASSLFALAGGILLGGYAGYVDSYLGAGYDLDSIAAAVIGGTSFAGGKGGVWRTLVGSLIITAALNMIVLAGASEWLQLFVKGFVVILAVAIQTARWNWRRRR</sequence>
<gene>
    <name evidence="9" type="ORF">UFOPK2342_01190</name>
    <name evidence="10" type="ORF">UFOPK2423_01495</name>
    <name evidence="11" type="ORF">UFOPK4367_00848</name>
</gene>
<evidence type="ECO:0000256" key="8">
    <source>
        <dbReference type="SAM" id="Phobius"/>
    </source>
</evidence>
<evidence type="ECO:0000256" key="7">
    <source>
        <dbReference type="ARBA" id="ARBA00023136"/>
    </source>
</evidence>
<keyword evidence="6 8" id="KW-1133">Transmembrane helix</keyword>
<dbReference type="GO" id="GO:0022857">
    <property type="term" value="F:transmembrane transporter activity"/>
    <property type="evidence" value="ECO:0007669"/>
    <property type="project" value="InterPro"/>
</dbReference>
<evidence type="ECO:0000313" key="11">
    <source>
        <dbReference type="EMBL" id="CAB5075735.1"/>
    </source>
</evidence>
<protein>
    <submittedName>
        <fullName evidence="10">Unannotated protein</fullName>
    </submittedName>
</protein>